<dbReference type="EMBL" id="CP000581">
    <property type="protein sequence ID" value="ABO94138.1"/>
    <property type="molecule type" value="Genomic_DNA"/>
</dbReference>
<protein>
    <recommendedName>
        <fullName evidence="2">BSD domain-containing protein</fullName>
    </recommendedName>
</protein>
<dbReference type="Gramene" id="ABO94138">
    <property type="protein sequence ID" value="ABO94138"/>
    <property type="gene ID" value="OSTLU_13770"/>
</dbReference>
<dbReference type="PROSITE" id="PS50858">
    <property type="entry name" value="BSD"/>
    <property type="match status" value="1"/>
</dbReference>
<dbReference type="HOGENOM" id="CLU_687715_0_0_1"/>
<evidence type="ECO:0000313" key="3">
    <source>
        <dbReference type="EMBL" id="ABO94138.1"/>
    </source>
</evidence>
<accession>A4RR68</accession>
<dbReference type="OrthoDB" id="498983at2759"/>
<dbReference type="InterPro" id="IPR005607">
    <property type="entry name" value="BSD_dom"/>
</dbReference>
<feature type="compositionally biased region" description="Acidic residues" evidence="1">
    <location>
        <begin position="388"/>
        <end position="401"/>
    </location>
</feature>
<dbReference type="Pfam" id="PF03909">
    <property type="entry name" value="BSD"/>
    <property type="match status" value="1"/>
</dbReference>
<dbReference type="PANTHER" id="PTHR16019">
    <property type="entry name" value="SYNAPSE-ASSOCIATED PROTEIN"/>
    <property type="match status" value="1"/>
</dbReference>
<organism evidence="3 4">
    <name type="scientific">Ostreococcus lucimarinus (strain CCE9901)</name>
    <dbReference type="NCBI Taxonomy" id="436017"/>
    <lineage>
        <taxon>Eukaryota</taxon>
        <taxon>Viridiplantae</taxon>
        <taxon>Chlorophyta</taxon>
        <taxon>Mamiellophyceae</taxon>
        <taxon>Mamiellales</taxon>
        <taxon>Bathycoccaceae</taxon>
        <taxon>Ostreococcus</taxon>
    </lineage>
</organism>
<dbReference type="RefSeq" id="XP_001415846.1">
    <property type="nucleotide sequence ID" value="XM_001415809.1"/>
</dbReference>
<dbReference type="GeneID" id="4999787"/>
<dbReference type="InterPro" id="IPR051494">
    <property type="entry name" value="BSD_domain-containing"/>
</dbReference>
<name>A4RR68_OSTLU</name>
<proteinExistence type="predicted"/>
<evidence type="ECO:0000313" key="4">
    <source>
        <dbReference type="Proteomes" id="UP000001568"/>
    </source>
</evidence>
<dbReference type="PANTHER" id="PTHR16019:SF5">
    <property type="entry name" value="BSD DOMAIN-CONTAINING PROTEIN 1"/>
    <property type="match status" value="1"/>
</dbReference>
<sequence>MDFLRRVGDVVGDALVGSDSDSDGDSDDVARGTRQGGGASDAGEISGPDDAHEGDDADELDELMNTAFTFGRSTLAKLKDVSKGVGKELSEGLKDIKEQVREDFATFGDDDVDEDEVSDIDADTTATSSNGRVVYTGEDVMIPGAGDEDVGDEDIALEVQEKFEQVGEKIELLGQKMFVGAGKLINQVKETTRDAIKETKEVIKETRDAFAVKDSGKTPKRGRDEFAIRVQAIQRDSGTYCDDPKNVKLFEHFSESFTMAGHGQDILTTLNANNFMKELFARIVPTIVDEDTFWRRYFFKLYELEIEFEKQALPDLPDDSPQENLQPSSAAVTAVSHQRISSLATDEEGFDSDSSLAKDEWTKLKQPYAAENKETEESAVASLGETGSNDDSDDDEDWGMT</sequence>
<reference evidence="3 4" key="1">
    <citation type="journal article" date="2007" name="Proc. Natl. Acad. Sci. U.S.A.">
        <title>The tiny eukaryote Ostreococcus provides genomic insights into the paradox of plankton speciation.</title>
        <authorList>
            <person name="Palenik B."/>
            <person name="Grimwood J."/>
            <person name="Aerts A."/>
            <person name="Rouze P."/>
            <person name="Salamov A."/>
            <person name="Putnam N."/>
            <person name="Dupont C."/>
            <person name="Jorgensen R."/>
            <person name="Derelle E."/>
            <person name="Rombauts S."/>
            <person name="Zhou K."/>
            <person name="Otillar R."/>
            <person name="Merchant S.S."/>
            <person name="Podell S."/>
            <person name="Gaasterland T."/>
            <person name="Napoli C."/>
            <person name="Gendler K."/>
            <person name="Manuell A."/>
            <person name="Tai V."/>
            <person name="Vallon O."/>
            <person name="Piganeau G."/>
            <person name="Jancek S."/>
            <person name="Heijde M."/>
            <person name="Jabbari K."/>
            <person name="Bowler C."/>
            <person name="Lohr M."/>
            <person name="Robbens S."/>
            <person name="Werner G."/>
            <person name="Dubchak I."/>
            <person name="Pazour G.J."/>
            <person name="Ren Q."/>
            <person name="Paulsen I."/>
            <person name="Delwiche C."/>
            <person name="Schmutz J."/>
            <person name="Rokhsar D."/>
            <person name="Van de Peer Y."/>
            <person name="Moreau H."/>
            <person name="Grigoriev I.V."/>
        </authorList>
    </citation>
    <scope>NUCLEOTIDE SEQUENCE [LARGE SCALE GENOMIC DNA]</scope>
    <source>
        <strain evidence="3 4">CCE9901</strain>
    </source>
</reference>
<dbReference type="Gene3D" id="1.10.3970.10">
    <property type="entry name" value="BSD domain"/>
    <property type="match status" value="1"/>
</dbReference>
<keyword evidence="4" id="KW-1185">Reference proteome</keyword>
<dbReference type="SUPFAM" id="SSF140383">
    <property type="entry name" value="BSD domain-like"/>
    <property type="match status" value="1"/>
</dbReference>
<gene>
    <name evidence="3" type="ORF">OSTLU_13770</name>
</gene>
<evidence type="ECO:0000256" key="1">
    <source>
        <dbReference type="SAM" id="MobiDB-lite"/>
    </source>
</evidence>
<dbReference type="KEGG" id="olu:OSTLU_13770"/>
<feature type="region of interest" description="Disordered" evidence="1">
    <location>
        <begin position="367"/>
        <end position="401"/>
    </location>
</feature>
<evidence type="ECO:0000259" key="2">
    <source>
        <dbReference type="PROSITE" id="PS50858"/>
    </source>
</evidence>
<feature type="region of interest" description="Disordered" evidence="1">
    <location>
        <begin position="14"/>
        <end position="58"/>
    </location>
</feature>
<feature type="domain" description="BSD" evidence="2">
    <location>
        <begin position="253"/>
        <end position="305"/>
    </location>
</feature>
<dbReference type="GO" id="GO:0005737">
    <property type="term" value="C:cytoplasm"/>
    <property type="evidence" value="ECO:0007669"/>
    <property type="project" value="TreeGrafter"/>
</dbReference>
<dbReference type="Proteomes" id="UP000001568">
    <property type="component" value="Chromosome 1"/>
</dbReference>
<dbReference type="InterPro" id="IPR035925">
    <property type="entry name" value="BSD_dom_sf"/>
</dbReference>
<dbReference type="eggNOG" id="KOG2690">
    <property type="taxonomic scope" value="Eukaryota"/>
</dbReference>
<dbReference type="AlphaFoldDB" id="A4RR68"/>